<comment type="subcellular location">
    <subcellularLocation>
        <location evidence="1">Nucleus</location>
    </subcellularLocation>
</comment>
<keyword evidence="7" id="KW-1185">Reference proteome</keyword>
<dbReference type="GO" id="GO:0005634">
    <property type="term" value="C:nucleus"/>
    <property type="evidence" value="ECO:0007669"/>
    <property type="project" value="UniProtKB-SubCell"/>
</dbReference>
<dbReference type="Pfam" id="PF08573">
    <property type="entry name" value="SAE2"/>
    <property type="match status" value="1"/>
</dbReference>
<feature type="domain" description="DNA endonuclease activator Ctp1 C-terminal" evidence="5">
    <location>
        <begin position="627"/>
        <end position="751"/>
    </location>
</feature>
<dbReference type="Proteomes" id="UP000316270">
    <property type="component" value="Chromosome 16"/>
</dbReference>
<dbReference type="OrthoDB" id="5801062at2759"/>
<sequence length="786" mass="88608">MSYLGAEGDVFQRSIANALEAFRKGVDEELRKRKASEFQRTIDKIRQENAGLRADISRKDVPIPAYVDCGIQAPELSDFDEEKDYSDAPPIPYKDHARLVRDYNVLNINFCSMRRAKESLERTARNGKASAAQWKQYAEKLEKRNGSGPNLALPSERSLTPESDNTTSRQSPAGPGKRPRKVLLEKGVKSPLNIVENLDQDQTPRKARAWTEHSDQSLPEADGRHSEAGEVSNAPRSAIPSSSQVTESETGTQFHSDDGPRIPSSPPIIISERVLKRKRGQPAPIPFSIDERGEGTPAKPINIKSEPQSSPRRPCTVRKLSRVETLDLDEVDDRIDTPRKRRRRQERQLQTIRSLDLVMFQRSNSVPPIERDDVVTRTTGRRDDGLNTERRDIDEEMLIPHDDRALSEPTTADIQRYETPLRSNATKVLLPISTNQKILPRTSNIHQISKRRDEERGAKVLHTVAEDGTHSSEIVKPLSRESSFNADLLDHLLDQPAPTRKQLTSPAASTRQRLRVPPDLLSLSPKKEDRRRKLAIPSDEFQLPTPTTAKSKRQGISTNAIRTPLDSKRRKGDIVRSEDTPSHGRPDPPATSTGVRPRPPLRNKPVEKLNIDDFKLNPKAKGGLDLAYADPVRGREARSHLDGCTDPNCANCGEQIQALAAELDVTVGSHLFESTQDENLTNEERLIKFYLGDMFDLEKVNAMKQEAKTHMILQAKTKLLADRVGRHKIKPMGRAKSPPGFWNFDMPTTQQLEAQREEADARQKELIAERHREAMRPGGRWIFRDE</sequence>
<feature type="compositionally biased region" description="Polar residues" evidence="4">
    <location>
        <begin position="544"/>
        <end position="561"/>
    </location>
</feature>
<feature type="compositionally biased region" description="Basic and acidic residues" evidence="4">
    <location>
        <begin position="209"/>
        <end position="228"/>
    </location>
</feature>
<protein>
    <recommendedName>
        <fullName evidence="5">DNA endonuclease activator Ctp1 C-terminal domain-containing protein</fullName>
    </recommendedName>
</protein>
<evidence type="ECO:0000259" key="5">
    <source>
        <dbReference type="Pfam" id="PF08573"/>
    </source>
</evidence>
<proteinExistence type="predicted"/>
<feature type="compositionally biased region" description="Basic and acidic residues" evidence="4">
    <location>
        <begin position="572"/>
        <end position="586"/>
    </location>
</feature>
<keyword evidence="2" id="KW-0227">DNA damage</keyword>
<feature type="compositionally biased region" description="Polar residues" evidence="4">
    <location>
        <begin position="239"/>
        <end position="254"/>
    </location>
</feature>
<gene>
    <name evidence="6" type="ORF">FKW77_005865</name>
</gene>
<reference evidence="6 7" key="1">
    <citation type="submission" date="2019-07" db="EMBL/GenBank/DDBJ databases">
        <title>Finished genome of Venturia effusa.</title>
        <authorList>
            <person name="Young C.A."/>
            <person name="Cox M.P."/>
            <person name="Ganley A.R.D."/>
            <person name="David W.J."/>
        </authorList>
    </citation>
    <scope>NUCLEOTIDE SEQUENCE [LARGE SCALE GENOMIC DNA]</scope>
    <source>
        <strain evidence="7">albino</strain>
    </source>
</reference>
<name>A0A517LMV7_9PEZI</name>
<dbReference type="EMBL" id="CP042200">
    <property type="protein sequence ID" value="QDS76988.1"/>
    <property type="molecule type" value="Genomic_DNA"/>
</dbReference>
<dbReference type="STRING" id="50376.A0A517LMV7"/>
<accession>A0A517LMV7</accession>
<organism evidence="6 7">
    <name type="scientific">Venturia effusa</name>
    <dbReference type="NCBI Taxonomy" id="50376"/>
    <lineage>
        <taxon>Eukaryota</taxon>
        <taxon>Fungi</taxon>
        <taxon>Dikarya</taxon>
        <taxon>Ascomycota</taxon>
        <taxon>Pezizomycotina</taxon>
        <taxon>Dothideomycetes</taxon>
        <taxon>Pleosporomycetidae</taxon>
        <taxon>Venturiales</taxon>
        <taxon>Venturiaceae</taxon>
        <taxon>Venturia</taxon>
    </lineage>
</organism>
<evidence type="ECO:0000256" key="4">
    <source>
        <dbReference type="SAM" id="MobiDB-lite"/>
    </source>
</evidence>
<evidence type="ECO:0000256" key="1">
    <source>
        <dbReference type="ARBA" id="ARBA00004123"/>
    </source>
</evidence>
<dbReference type="GO" id="GO:0006281">
    <property type="term" value="P:DNA repair"/>
    <property type="evidence" value="ECO:0007669"/>
    <property type="project" value="InterPro"/>
</dbReference>
<evidence type="ECO:0000256" key="3">
    <source>
        <dbReference type="ARBA" id="ARBA00023242"/>
    </source>
</evidence>
<evidence type="ECO:0000313" key="7">
    <source>
        <dbReference type="Proteomes" id="UP000316270"/>
    </source>
</evidence>
<feature type="compositionally biased region" description="Polar residues" evidence="4">
    <location>
        <begin position="157"/>
        <end position="171"/>
    </location>
</feature>
<dbReference type="AlphaFoldDB" id="A0A517LMV7"/>
<keyword evidence="3" id="KW-0539">Nucleus</keyword>
<evidence type="ECO:0000313" key="6">
    <source>
        <dbReference type="EMBL" id="QDS76988.1"/>
    </source>
</evidence>
<feature type="region of interest" description="Disordered" evidence="4">
    <location>
        <begin position="142"/>
        <end position="316"/>
    </location>
</feature>
<feature type="compositionally biased region" description="Polar residues" evidence="4">
    <location>
        <begin position="501"/>
        <end position="511"/>
    </location>
</feature>
<feature type="region of interest" description="Disordered" evidence="4">
    <location>
        <begin position="495"/>
        <end position="611"/>
    </location>
</feature>
<evidence type="ECO:0000256" key="2">
    <source>
        <dbReference type="ARBA" id="ARBA00022763"/>
    </source>
</evidence>
<dbReference type="InterPro" id="IPR013882">
    <property type="entry name" value="Ctp1_C"/>
</dbReference>